<accession>A0A814LBS0</accession>
<comment type="similarity">
    <text evidence="1">Belongs to the asaB hydroxylase/desaturase family.</text>
</comment>
<dbReference type="PANTHER" id="PTHR34598">
    <property type="entry name" value="BLL6449 PROTEIN"/>
    <property type="match status" value="1"/>
</dbReference>
<proteinExistence type="inferred from homology"/>
<name>A0A814LBS0_9BILA</name>
<dbReference type="EMBL" id="CAJNON010000170">
    <property type="protein sequence ID" value="CAF1062958.1"/>
    <property type="molecule type" value="Genomic_DNA"/>
</dbReference>
<gene>
    <name evidence="2" type="ORF">VCS650_LOCUS18049</name>
</gene>
<reference evidence="2" key="1">
    <citation type="submission" date="2021-02" db="EMBL/GenBank/DDBJ databases">
        <authorList>
            <person name="Nowell W R."/>
        </authorList>
    </citation>
    <scope>NUCLEOTIDE SEQUENCE</scope>
</reference>
<sequence length="280" mass="32655">MGGDITAELNFFDHTTDDSPAWIDLSYSLSSPLANFILTPSRITIHDLQDQEKNFNLDIHGFEVHKYKSNIQEEFRDNSKTQQSYYEELTILLKKRLGASRIIVFNHVFRHRGPLRSLDKCDINHKNPAFNVHVDFDESGAHSSIKEILGEEHMNKCMQYRYQFINIWRPIGPNVITKHPLTICDYRSLNLDKDIHSAENRRSSFSATSSYLISHNPENTQKWYYLSEMKSNEMFIFKTFDSNLNVARFCAHTGFTNDYVPTPVLQQTSIETRCLVLYDQ</sequence>
<evidence type="ECO:0000313" key="2">
    <source>
        <dbReference type="EMBL" id="CAF1062958.1"/>
    </source>
</evidence>
<protein>
    <recommendedName>
        <fullName evidence="4">Methyltransferase-like protein</fullName>
    </recommendedName>
</protein>
<dbReference type="NCBIfam" id="NF041278">
    <property type="entry name" value="CmcJ_NvfI_EfuI"/>
    <property type="match status" value="1"/>
</dbReference>
<dbReference type="Proteomes" id="UP000663891">
    <property type="component" value="Unassembled WGS sequence"/>
</dbReference>
<comment type="caution">
    <text evidence="2">The sequence shown here is derived from an EMBL/GenBank/DDBJ whole genome shotgun (WGS) entry which is preliminary data.</text>
</comment>
<evidence type="ECO:0008006" key="4">
    <source>
        <dbReference type="Google" id="ProtNLM"/>
    </source>
</evidence>
<dbReference type="GO" id="GO:0016491">
    <property type="term" value="F:oxidoreductase activity"/>
    <property type="evidence" value="ECO:0007669"/>
    <property type="project" value="InterPro"/>
</dbReference>
<dbReference type="PANTHER" id="PTHR34598:SF3">
    <property type="entry name" value="OXIDOREDUCTASE AN1597"/>
    <property type="match status" value="1"/>
</dbReference>
<evidence type="ECO:0000313" key="3">
    <source>
        <dbReference type="Proteomes" id="UP000663891"/>
    </source>
</evidence>
<dbReference type="InterPro" id="IPR044053">
    <property type="entry name" value="AsaB-like"/>
</dbReference>
<dbReference type="OrthoDB" id="412788at2759"/>
<evidence type="ECO:0000256" key="1">
    <source>
        <dbReference type="ARBA" id="ARBA00023604"/>
    </source>
</evidence>
<organism evidence="2 3">
    <name type="scientific">Adineta steineri</name>
    <dbReference type="NCBI Taxonomy" id="433720"/>
    <lineage>
        <taxon>Eukaryota</taxon>
        <taxon>Metazoa</taxon>
        <taxon>Spiralia</taxon>
        <taxon>Gnathifera</taxon>
        <taxon>Rotifera</taxon>
        <taxon>Eurotatoria</taxon>
        <taxon>Bdelloidea</taxon>
        <taxon>Adinetida</taxon>
        <taxon>Adinetidae</taxon>
        <taxon>Adineta</taxon>
    </lineage>
</organism>
<dbReference type="AlphaFoldDB" id="A0A814LBS0"/>